<dbReference type="InterPro" id="IPR016036">
    <property type="entry name" value="Malonyl_transacylase_ACP-bd"/>
</dbReference>
<dbReference type="Gene3D" id="3.30.70.250">
    <property type="entry name" value="Malonyl-CoA ACP transacylase, ACP-binding"/>
    <property type="match status" value="1"/>
</dbReference>
<protein>
    <recommendedName>
        <fullName evidence="2 6">Malonyl CoA-acyl carrier protein transacylase</fullName>
        <ecNumber evidence="1 6">2.3.1.39</ecNumber>
    </recommendedName>
</protein>
<comment type="similarity">
    <text evidence="6">Belongs to the fabD family.</text>
</comment>
<dbReference type="EC" id="2.3.1.39" evidence="1 6"/>
<dbReference type="PANTHER" id="PTHR42681:SF1">
    <property type="entry name" value="MALONYL-COA-ACYL CARRIER PROTEIN TRANSACYLASE, MITOCHONDRIAL"/>
    <property type="match status" value="1"/>
</dbReference>
<comment type="catalytic activity">
    <reaction evidence="5 6">
        <text>holo-[ACP] + malonyl-CoA = malonyl-[ACP] + CoA</text>
        <dbReference type="Rhea" id="RHEA:41792"/>
        <dbReference type="Rhea" id="RHEA-COMP:9623"/>
        <dbReference type="Rhea" id="RHEA-COMP:9685"/>
        <dbReference type="ChEBI" id="CHEBI:57287"/>
        <dbReference type="ChEBI" id="CHEBI:57384"/>
        <dbReference type="ChEBI" id="CHEBI:64479"/>
        <dbReference type="ChEBI" id="CHEBI:78449"/>
        <dbReference type="EC" id="2.3.1.39"/>
    </reaction>
</comment>
<evidence type="ECO:0000313" key="9">
    <source>
        <dbReference type="Proteomes" id="UP000626370"/>
    </source>
</evidence>
<dbReference type="EMBL" id="BNAH01000007">
    <property type="protein sequence ID" value="GHE90636.1"/>
    <property type="molecule type" value="Genomic_DNA"/>
</dbReference>
<feature type="domain" description="Malonyl-CoA:ACP transacylase (MAT)" evidence="7">
    <location>
        <begin position="8"/>
        <end position="307"/>
    </location>
</feature>
<comment type="caution">
    <text evidence="8">The sequence shown here is derived from an EMBL/GenBank/DDBJ whole genome shotgun (WGS) entry which is preliminary data.</text>
</comment>
<dbReference type="Pfam" id="PF00698">
    <property type="entry name" value="Acyl_transf_1"/>
    <property type="match status" value="1"/>
</dbReference>
<proteinExistence type="inferred from homology"/>
<accession>A0ABQ3IRY9</accession>
<evidence type="ECO:0000256" key="1">
    <source>
        <dbReference type="ARBA" id="ARBA00013258"/>
    </source>
</evidence>
<dbReference type="SUPFAM" id="SSF55048">
    <property type="entry name" value="Probable ACP-binding domain of malonyl-CoA ACP transacylase"/>
    <property type="match status" value="1"/>
</dbReference>
<evidence type="ECO:0000256" key="6">
    <source>
        <dbReference type="PIRNR" id="PIRNR000446"/>
    </source>
</evidence>
<evidence type="ECO:0000313" key="8">
    <source>
        <dbReference type="EMBL" id="GHE90636.1"/>
    </source>
</evidence>
<dbReference type="Proteomes" id="UP000626370">
    <property type="component" value="Unassembled WGS sequence"/>
</dbReference>
<evidence type="ECO:0000256" key="4">
    <source>
        <dbReference type="ARBA" id="ARBA00023315"/>
    </source>
</evidence>
<evidence type="ECO:0000259" key="7">
    <source>
        <dbReference type="SMART" id="SM00827"/>
    </source>
</evidence>
<keyword evidence="4 6" id="KW-0012">Acyltransferase</keyword>
<dbReference type="InterPro" id="IPR014043">
    <property type="entry name" value="Acyl_transferase_dom"/>
</dbReference>
<dbReference type="PANTHER" id="PTHR42681">
    <property type="entry name" value="MALONYL-COA-ACYL CARRIER PROTEIN TRANSACYLASE, MITOCHONDRIAL"/>
    <property type="match status" value="1"/>
</dbReference>
<dbReference type="InterPro" id="IPR004410">
    <property type="entry name" value="Malonyl_CoA-ACP_transAc_FabD"/>
</dbReference>
<evidence type="ECO:0000256" key="3">
    <source>
        <dbReference type="ARBA" id="ARBA00022679"/>
    </source>
</evidence>
<dbReference type="SMART" id="SM00827">
    <property type="entry name" value="PKS_AT"/>
    <property type="match status" value="1"/>
</dbReference>
<keyword evidence="3 6" id="KW-0808">Transferase</keyword>
<gene>
    <name evidence="8" type="primary">fabD</name>
    <name evidence="8" type="ORF">GCM10011501_20050</name>
</gene>
<name>A0ABQ3IRY9_9GAMM</name>
<sequence length="312" mass="33298">MQNKLAFIFPGQGSQAVAMLSDFDNNDIVQDTFKEASDALGYDVWSLVNQGPAEKLNQTNFTQPALLTASVALWRLWQASSTITPSVIAGHSLGEYSALVCANVITLSDAVKLVEKRGEFMQTSVPEGVGAMAAIIGLADDAIIKACKEAEQDQVVSAVNFNSPGQVVIAGHTDAVTRAGELCKAAGAKRVLPLPVSVPSHCALMKDAADKLALELEKIRFNTPDIPVINNVDVIAQTDIAEIKTALVKQLYSPVRWTETIEKMAAQGITKALEVGPGKVLQGLVKRIDKSIACVSLNDVSSLEKSQELVKE</sequence>
<organism evidence="8 9">
    <name type="scientific">Thalassotalea profundi</name>
    <dbReference type="NCBI Taxonomy" id="2036687"/>
    <lineage>
        <taxon>Bacteria</taxon>
        <taxon>Pseudomonadati</taxon>
        <taxon>Pseudomonadota</taxon>
        <taxon>Gammaproteobacteria</taxon>
        <taxon>Alteromonadales</taxon>
        <taxon>Colwelliaceae</taxon>
        <taxon>Thalassotalea</taxon>
    </lineage>
</organism>
<dbReference type="SUPFAM" id="SSF52151">
    <property type="entry name" value="FabD/lysophospholipase-like"/>
    <property type="match status" value="1"/>
</dbReference>
<dbReference type="InterPro" id="IPR024925">
    <property type="entry name" value="Malonyl_CoA-ACP_transAc"/>
</dbReference>
<keyword evidence="9" id="KW-1185">Reference proteome</keyword>
<evidence type="ECO:0000256" key="2">
    <source>
        <dbReference type="ARBA" id="ARBA00018953"/>
    </source>
</evidence>
<dbReference type="InterPro" id="IPR016035">
    <property type="entry name" value="Acyl_Trfase/lysoPLipase"/>
</dbReference>
<dbReference type="PIRSF" id="PIRSF000446">
    <property type="entry name" value="Mct"/>
    <property type="match status" value="1"/>
</dbReference>
<reference evidence="9" key="1">
    <citation type="journal article" date="2019" name="Int. J. Syst. Evol. Microbiol.">
        <title>The Global Catalogue of Microorganisms (GCM) 10K type strain sequencing project: providing services to taxonomists for standard genome sequencing and annotation.</title>
        <authorList>
            <consortium name="The Broad Institute Genomics Platform"/>
            <consortium name="The Broad Institute Genome Sequencing Center for Infectious Disease"/>
            <person name="Wu L."/>
            <person name="Ma J."/>
        </authorList>
    </citation>
    <scope>NUCLEOTIDE SEQUENCE [LARGE SCALE GENOMIC DNA]</scope>
    <source>
        <strain evidence="9">CGMCC 1.15922</strain>
    </source>
</reference>
<dbReference type="InterPro" id="IPR001227">
    <property type="entry name" value="Ac_transferase_dom_sf"/>
</dbReference>
<dbReference type="RefSeq" id="WP_189378137.1">
    <property type="nucleotide sequence ID" value="NZ_BNAH01000007.1"/>
</dbReference>
<dbReference type="InterPro" id="IPR050858">
    <property type="entry name" value="Mal-CoA-ACP_Trans/PKS_FabD"/>
</dbReference>
<dbReference type="Gene3D" id="3.40.366.10">
    <property type="entry name" value="Malonyl-Coenzyme A Acyl Carrier Protein, domain 2"/>
    <property type="match status" value="1"/>
</dbReference>
<evidence type="ECO:0000256" key="5">
    <source>
        <dbReference type="ARBA" id="ARBA00048462"/>
    </source>
</evidence>
<dbReference type="NCBIfam" id="TIGR00128">
    <property type="entry name" value="fabD"/>
    <property type="match status" value="1"/>
</dbReference>